<dbReference type="Gene3D" id="3.40.50.720">
    <property type="entry name" value="NAD(P)-binding Rossmann-like Domain"/>
    <property type="match status" value="1"/>
</dbReference>
<dbReference type="AlphaFoldDB" id="H6RLP3"/>
<organism evidence="4 5">
    <name type="scientific">Blastococcus saxobsidens (strain DD2)</name>
    <dbReference type="NCBI Taxonomy" id="1146883"/>
    <lineage>
        <taxon>Bacteria</taxon>
        <taxon>Bacillati</taxon>
        <taxon>Actinomycetota</taxon>
        <taxon>Actinomycetes</taxon>
        <taxon>Geodermatophilales</taxon>
        <taxon>Geodermatophilaceae</taxon>
        <taxon>Blastococcus</taxon>
    </lineage>
</organism>
<dbReference type="OrthoDB" id="241504at2"/>
<reference evidence="4 5" key="1">
    <citation type="journal article" date="2012" name="J. Bacteriol.">
        <title>Genome Sequence of Blastococcus saxobsidens DD2, a Stone-Inhabiting Bacterium.</title>
        <authorList>
            <person name="Chouaia B."/>
            <person name="Crotti E."/>
            <person name="Brusetti L."/>
            <person name="Daffonchio D."/>
            <person name="Essoussi I."/>
            <person name="Nouioui I."/>
            <person name="Sbissi I."/>
            <person name="Ghodhbane-Gtari F."/>
            <person name="Gtari M."/>
            <person name="Vacherie B."/>
            <person name="Barbe V."/>
            <person name="Medigue C."/>
            <person name="Gury J."/>
            <person name="Pujic P."/>
            <person name="Normand P."/>
        </authorList>
    </citation>
    <scope>NUCLEOTIDE SEQUENCE [LARGE SCALE GENOMIC DNA]</scope>
    <source>
        <strain evidence="4 5">DD2</strain>
    </source>
</reference>
<keyword evidence="3" id="KW-0862">Zinc</keyword>
<evidence type="ECO:0000256" key="2">
    <source>
        <dbReference type="ARBA" id="ARBA00022723"/>
    </source>
</evidence>
<proteinExistence type="predicted"/>
<dbReference type="RefSeq" id="WP_014376652.1">
    <property type="nucleotide sequence ID" value="NC_016943.1"/>
</dbReference>
<keyword evidence="2" id="KW-0479">Metal-binding</keyword>
<evidence type="ECO:0000313" key="5">
    <source>
        <dbReference type="Proteomes" id="UP000007517"/>
    </source>
</evidence>
<evidence type="ECO:0000313" key="4">
    <source>
        <dbReference type="EMBL" id="CCG03769.1"/>
    </source>
</evidence>
<sequence length="61" mass="6863">MKMGNCNHRRYIPDLLDLVRTGAIDPSTVLTQVEDLPTVLDAYETFDQRQSGWTKVVLGPS</sequence>
<evidence type="ECO:0000256" key="1">
    <source>
        <dbReference type="ARBA" id="ARBA00001947"/>
    </source>
</evidence>
<dbReference type="PANTHER" id="PTHR42813">
    <property type="entry name" value="ZINC-TYPE ALCOHOL DEHYDROGENASE-LIKE"/>
    <property type="match status" value="1"/>
</dbReference>
<dbReference type="EMBL" id="FO117623">
    <property type="protein sequence ID" value="CCG03769.1"/>
    <property type="molecule type" value="Genomic_DNA"/>
</dbReference>
<name>H6RLP3_BLASD</name>
<keyword evidence="5" id="KW-1185">Reference proteome</keyword>
<evidence type="ECO:0000256" key="3">
    <source>
        <dbReference type="ARBA" id="ARBA00022833"/>
    </source>
</evidence>
<gene>
    <name evidence="4" type="ordered locus">BLASA_2898</name>
</gene>
<dbReference type="HOGENOM" id="CLU_2766940_0_0_11"/>
<dbReference type="eggNOG" id="COG1063">
    <property type="taxonomic scope" value="Bacteria"/>
</dbReference>
<dbReference type="STRING" id="1146883.BLASA_2898"/>
<comment type="cofactor">
    <cofactor evidence="1">
        <name>Zn(2+)</name>
        <dbReference type="ChEBI" id="CHEBI:29105"/>
    </cofactor>
</comment>
<dbReference type="Proteomes" id="UP000007517">
    <property type="component" value="Chromosome"/>
</dbReference>
<accession>H6RLP3</accession>
<dbReference type="PANTHER" id="PTHR42813:SF7">
    <property type="entry name" value="ALCOHOL DEHYDROGENASE (ZN-DEPENDENT)-RELATED"/>
    <property type="match status" value="1"/>
</dbReference>
<protein>
    <submittedName>
        <fullName evidence="4">Alcohol dehydrogenase</fullName>
    </submittedName>
</protein>
<dbReference type="GO" id="GO:0046872">
    <property type="term" value="F:metal ion binding"/>
    <property type="evidence" value="ECO:0007669"/>
    <property type="project" value="UniProtKB-KW"/>
</dbReference>
<dbReference type="Gene3D" id="3.90.180.10">
    <property type="entry name" value="Medium-chain alcohol dehydrogenases, catalytic domain"/>
    <property type="match status" value="1"/>
</dbReference>
<dbReference type="KEGG" id="bsd:BLASA_2898"/>
<reference evidence="5" key="2">
    <citation type="submission" date="2012-02" db="EMBL/GenBank/DDBJ databases">
        <title>Complete genome sequence of Blastococcus saxobsidens strain DD2.</title>
        <authorList>
            <person name="Genoscope."/>
        </authorList>
    </citation>
    <scope>NUCLEOTIDE SEQUENCE [LARGE SCALE GENOMIC DNA]</scope>
    <source>
        <strain evidence="5">DD2</strain>
    </source>
</reference>